<dbReference type="Proteomes" id="UP000236286">
    <property type="component" value="Unassembled WGS sequence"/>
</dbReference>
<dbReference type="Pfam" id="PF01555">
    <property type="entry name" value="N6_N4_Mtase"/>
    <property type="match status" value="1"/>
</dbReference>
<accession>A0A2J7TBP2</accession>
<gene>
    <name evidence="8" type="ORF">CR492_20100</name>
</gene>
<dbReference type="REBASE" id="259868">
    <property type="entry name" value="M.MsiTVCORF20100P"/>
</dbReference>
<feature type="non-terminal residue" evidence="8">
    <location>
        <position position="292"/>
    </location>
</feature>
<dbReference type="SUPFAM" id="SSF53335">
    <property type="entry name" value="S-adenosyl-L-methionine-dependent methyltransferases"/>
    <property type="match status" value="1"/>
</dbReference>
<dbReference type="GO" id="GO:0008170">
    <property type="term" value="F:N-methyltransferase activity"/>
    <property type="evidence" value="ECO:0007669"/>
    <property type="project" value="InterPro"/>
</dbReference>
<feature type="domain" description="DNA methylase N-4/N-6" evidence="7">
    <location>
        <begin position="108"/>
        <end position="292"/>
    </location>
</feature>
<evidence type="ECO:0000256" key="3">
    <source>
        <dbReference type="ARBA" id="ARBA00022603"/>
    </source>
</evidence>
<evidence type="ECO:0000259" key="7">
    <source>
        <dbReference type="Pfam" id="PF01555"/>
    </source>
</evidence>
<dbReference type="GO" id="GO:0003677">
    <property type="term" value="F:DNA binding"/>
    <property type="evidence" value="ECO:0007669"/>
    <property type="project" value="InterPro"/>
</dbReference>
<evidence type="ECO:0000313" key="9">
    <source>
        <dbReference type="Proteomes" id="UP000236286"/>
    </source>
</evidence>
<dbReference type="RefSeq" id="WP_102845485.1">
    <property type="nucleotide sequence ID" value="NZ_PDZR01000052.1"/>
</dbReference>
<dbReference type="Gene3D" id="3.40.50.150">
    <property type="entry name" value="Vaccinia Virus protein VP39"/>
    <property type="match status" value="1"/>
</dbReference>
<proteinExistence type="inferred from homology"/>
<comment type="catalytic activity">
    <reaction evidence="6">
        <text>a 2'-deoxyadenosine in DNA + S-adenosyl-L-methionine = an N(6)-methyl-2'-deoxyadenosine in DNA + S-adenosyl-L-homocysteine + H(+)</text>
        <dbReference type="Rhea" id="RHEA:15197"/>
        <dbReference type="Rhea" id="RHEA-COMP:12418"/>
        <dbReference type="Rhea" id="RHEA-COMP:12419"/>
        <dbReference type="ChEBI" id="CHEBI:15378"/>
        <dbReference type="ChEBI" id="CHEBI:57856"/>
        <dbReference type="ChEBI" id="CHEBI:59789"/>
        <dbReference type="ChEBI" id="CHEBI:90615"/>
        <dbReference type="ChEBI" id="CHEBI:90616"/>
        <dbReference type="EC" id="2.1.1.72"/>
    </reaction>
</comment>
<evidence type="ECO:0000256" key="5">
    <source>
        <dbReference type="ARBA" id="ARBA00022691"/>
    </source>
</evidence>
<keyword evidence="3 8" id="KW-0489">Methyltransferase</keyword>
<dbReference type="GO" id="GO:0009007">
    <property type="term" value="F:site-specific DNA-methyltransferase (adenine-specific) activity"/>
    <property type="evidence" value="ECO:0007669"/>
    <property type="project" value="UniProtKB-EC"/>
</dbReference>
<dbReference type="EMBL" id="PDZR01000052">
    <property type="protein sequence ID" value="PNG24184.1"/>
    <property type="molecule type" value="Genomic_DNA"/>
</dbReference>
<dbReference type="PRINTS" id="PR00506">
    <property type="entry name" value="D21N6MTFRASE"/>
</dbReference>
<dbReference type="AlphaFoldDB" id="A0A2J7TBP2"/>
<evidence type="ECO:0000256" key="1">
    <source>
        <dbReference type="ARBA" id="ARBA00006594"/>
    </source>
</evidence>
<protein>
    <recommendedName>
        <fullName evidence="2">site-specific DNA-methyltransferase (adenine-specific)</fullName>
        <ecNumber evidence="2">2.1.1.72</ecNumber>
    </recommendedName>
</protein>
<keyword evidence="5" id="KW-0949">S-adenosyl-L-methionine</keyword>
<reference evidence="8 9" key="1">
    <citation type="submission" date="2017-10" db="EMBL/GenBank/DDBJ databases">
        <title>Genome announcement of Methylocella silvestris TVC from permafrost.</title>
        <authorList>
            <person name="Wang J."/>
            <person name="Geng K."/>
            <person name="Ul-Haque F."/>
            <person name="Crombie A.T."/>
            <person name="Street L.E."/>
            <person name="Wookey P.A."/>
            <person name="Murrell J.C."/>
            <person name="Pratscher J."/>
        </authorList>
    </citation>
    <scope>NUCLEOTIDE SEQUENCE [LARGE SCALE GENOMIC DNA]</scope>
    <source>
        <strain evidence="8 9">TVC</strain>
    </source>
</reference>
<organism evidence="8 9">
    <name type="scientific">Methylocella silvestris</name>
    <dbReference type="NCBI Taxonomy" id="199596"/>
    <lineage>
        <taxon>Bacteria</taxon>
        <taxon>Pseudomonadati</taxon>
        <taxon>Pseudomonadota</taxon>
        <taxon>Alphaproteobacteria</taxon>
        <taxon>Hyphomicrobiales</taxon>
        <taxon>Beijerinckiaceae</taxon>
        <taxon>Methylocella</taxon>
    </lineage>
</organism>
<evidence type="ECO:0000256" key="4">
    <source>
        <dbReference type="ARBA" id="ARBA00022679"/>
    </source>
</evidence>
<dbReference type="InterPro" id="IPR002941">
    <property type="entry name" value="DNA_methylase_N4/N6"/>
</dbReference>
<comment type="similarity">
    <text evidence="1">Belongs to the N(4)/N(6)-methyltransferase family.</text>
</comment>
<sequence>MLADNKLTDRSSWDDAKVAIVLKELSEIALDFEIEATGFEPPEIDFRLQSLEAPDVADGADEFDAPCGRPVSRPGDLWLLNDHRLFCGDALDPSAYEALLEGQKASGVFSDAPYNVRIKGHAGGKGRKKHREFAMASGEMTSEAFSRFLTDAFGLMATHVSEGATFFACMDWRHVFEMVETVRALDCELINLCVWVKPNGGMGSLYRSRHELIFVFGKRGARRENNVQLGKFGRNRTNVWNYPGANAFARRGRTRGLDVHPTVKPIAMVADAILDATQRGDIILDPFCGSGT</sequence>
<evidence type="ECO:0000256" key="2">
    <source>
        <dbReference type="ARBA" id="ARBA00011900"/>
    </source>
</evidence>
<dbReference type="InterPro" id="IPR029063">
    <property type="entry name" value="SAM-dependent_MTases_sf"/>
</dbReference>
<dbReference type="EC" id="2.1.1.72" evidence="2"/>
<dbReference type="OrthoDB" id="7806498at2"/>
<dbReference type="GO" id="GO:0032259">
    <property type="term" value="P:methylation"/>
    <property type="evidence" value="ECO:0007669"/>
    <property type="project" value="UniProtKB-KW"/>
</dbReference>
<keyword evidence="4" id="KW-0808">Transferase</keyword>
<evidence type="ECO:0000313" key="8">
    <source>
        <dbReference type="EMBL" id="PNG24184.1"/>
    </source>
</evidence>
<comment type="caution">
    <text evidence="8">The sequence shown here is derived from an EMBL/GenBank/DDBJ whole genome shotgun (WGS) entry which is preliminary data.</text>
</comment>
<name>A0A2J7TBP2_METSI</name>
<dbReference type="InterPro" id="IPR002295">
    <property type="entry name" value="N4/N6-MTase_EcoPI_Mod-like"/>
</dbReference>
<evidence type="ECO:0000256" key="6">
    <source>
        <dbReference type="ARBA" id="ARBA00047942"/>
    </source>
</evidence>